<gene>
    <name evidence="1" type="ORF">SDC9_96030</name>
</gene>
<evidence type="ECO:0000313" key="1">
    <source>
        <dbReference type="EMBL" id="MPM49301.1"/>
    </source>
</evidence>
<protein>
    <submittedName>
        <fullName evidence="1">Uncharacterized protein</fullName>
    </submittedName>
</protein>
<organism evidence="1">
    <name type="scientific">bioreactor metagenome</name>
    <dbReference type="NCBI Taxonomy" id="1076179"/>
    <lineage>
        <taxon>unclassified sequences</taxon>
        <taxon>metagenomes</taxon>
        <taxon>ecological metagenomes</taxon>
    </lineage>
</organism>
<accession>A0A645AAH9</accession>
<dbReference type="AlphaFoldDB" id="A0A645AAH9"/>
<dbReference type="EMBL" id="VSSQ01012469">
    <property type="protein sequence ID" value="MPM49301.1"/>
    <property type="molecule type" value="Genomic_DNA"/>
</dbReference>
<comment type="caution">
    <text evidence="1">The sequence shown here is derived from an EMBL/GenBank/DDBJ whole genome shotgun (WGS) entry which is preliminary data.</text>
</comment>
<sequence length="165" mass="18880">MDAHLRQSAVRMADPIVEIGDRRTPTVIFLTLVGQCRPVSMNLSECPFRQQLFQQLMCGIKSLVMDDHQLFPRFFGCLLHAFGLGHRIRHRLFTQHMLTGFQCSDGDGAVRLFVRCDDNGIDRSVFPDFLKSPIDFSAVLLLESFCFCDRTVIESNQIDFFVFIA</sequence>
<reference evidence="1" key="1">
    <citation type="submission" date="2019-08" db="EMBL/GenBank/DDBJ databases">
        <authorList>
            <person name="Kucharzyk K."/>
            <person name="Murdoch R.W."/>
            <person name="Higgins S."/>
            <person name="Loffler F."/>
        </authorList>
    </citation>
    <scope>NUCLEOTIDE SEQUENCE</scope>
</reference>
<name>A0A645AAH9_9ZZZZ</name>
<proteinExistence type="predicted"/>